<dbReference type="PROSITE" id="PS01014">
    <property type="entry name" value="NUSG"/>
    <property type="match status" value="1"/>
</dbReference>
<dbReference type="InterPro" id="IPR001062">
    <property type="entry name" value="Transcrpt_antiterm_NusG"/>
</dbReference>
<dbReference type="GO" id="GO:0031564">
    <property type="term" value="P:transcription antitermination"/>
    <property type="evidence" value="ECO:0007669"/>
    <property type="project" value="UniProtKB-KW"/>
</dbReference>
<dbReference type="InterPro" id="IPR008991">
    <property type="entry name" value="Translation_prot_SH3-like_sf"/>
</dbReference>
<dbReference type="InterPro" id="IPR036735">
    <property type="entry name" value="NGN_dom_sf"/>
</dbReference>
<organism evidence="8 9">
    <name type="scientific">Rhizobium mongolense</name>
    <dbReference type="NCBI Taxonomy" id="57676"/>
    <lineage>
        <taxon>Bacteria</taxon>
        <taxon>Pseudomonadati</taxon>
        <taxon>Pseudomonadota</taxon>
        <taxon>Alphaproteobacteria</taxon>
        <taxon>Hyphomicrobiales</taxon>
        <taxon>Rhizobiaceae</taxon>
        <taxon>Rhizobium/Agrobacterium group</taxon>
        <taxon>Rhizobium</taxon>
    </lineage>
</organism>
<protein>
    <recommendedName>
        <fullName evidence="5">Transcription termination/antitermination protein NusG</fullName>
    </recommendedName>
</protein>
<comment type="caution">
    <text evidence="8">The sequence shown here is derived from an EMBL/GenBank/DDBJ whole genome shotgun (WGS) entry which is preliminary data.</text>
</comment>
<keyword evidence="1 5" id="KW-0806">Transcription termination</keyword>
<sequence length="222" mass="24969">MTMQHRRNGISGEPIVIRPFAEFKQDKAINDKRIKIAHIGMAAKRIADDYPSLARWFCLRIVSGREFLVEEALKIAGVDALVPTRKGDKIMKRHRIIPAPTLPVLPGYVLVRCVPSPGAMVGLRRFERVIDVVGGAETPYRIPLKFVNKFIEKAEAGHYDHRTPDPADYHEGETVRVIDGPFASFPAKVVEVDAQRNRIKVDVNIFGRDTPVELDIAQIEKV</sequence>
<dbReference type="SUPFAM" id="SSF50104">
    <property type="entry name" value="Translation proteins SH3-like domain"/>
    <property type="match status" value="1"/>
</dbReference>
<dbReference type="Pfam" id="PF02357">
    <property type="entry name" value="NusG"/>
    <property type="match status" value="1"/>
</dbReference>
<dbReference type="GO" id="GO:0032784">
    <property type="term" value="P:regulation of DNA-templated transcription elongation"/>
    <property type="evidence" value="ECO:0007669"/>
    <property type="project" value="InterPro"/>
</dbReference>
<evidence type="ECO:0000313" key="8">
    <source>
        <dbReference type="EMBL" id="MBB4277040.1"/>
    </source>
</evidence>
<keyword evidence="2 5" id="KW-0889">Transcription antitermination</keyword>
<dbReference type="Pfam" id="PF00467">
    <property type="entry name" value="KOW"/>
    <property type="match status" value="1"/>
</dbReference>
<dbReference type="InterPro" id="IPR006645">
    <property type="entry name" value="NGN-like_dom"/>
</dbReference>
<dbReference type="GO" id="GO:0005829">
    <property type="term" value="C:cytosol"/>
    <property type="evidence" value="ECO:0007669"/>
    <property type="project" value="UniProtKB-ARBA"/>
</dbReference>
<accession>A0A7W6WGJ1</accession>
<dbReference type="SUPFAM" id="SSF82679">
    <property type="entry name" value="N-utilization substance G protein NusG, N-terminal domain"/>
    <property type="match status" value="1"/>
</dbReference>
<dbReference type="AlphaFoldDB" id="A0A7W6WGJ1"/>
<evidence type="ECO:0000256" key="4">
    <source>
        <dbReference type="ARBA" id="ARBA00023163"/>
    </source>
</evidence>
<dbReference type="SMART" id="SM00738">
    <property type="entry name" value="NGN"/>
    <property type="match status" value="1"/>
</dbReference>
<evidence type="ECO:0000256" key="2">
    <source>
        <dbReference type="ARBA" id="ARBA00022814"/>
    </source>
</evidence>
<dbReference type="InterPro" id="IPR043425">
    <property type="entry name" value="NusG-like"/>
</dbReference>
<evidence type="ECO:0000259" key="7">
    <source>
        <dbReference type="SMART" id="SM00739"/>
    </source>
</evidence>
<keyword evidence="4 5" id="KW-0804">Transcription</keyword>
<dbReference type="Gene3D" id="3.30.70.940">
    <property type="entry name" value="NusG, N-terminal domain"/>
    <property type="match status" value="1"/>
</dbReference>
<evidence type="ECO:0000256" key="1">
    <source>
        <dbReference type="ARBA" id="ARBA00022472"/>
    </source>
</evidence>
<dbReference type="SMART" id="SM00739">
    <property type="entry name" value="KOW"/>
    <property type="match status" value="1"/>
</dbReference>
<evidence type="ECO:0000259" key="6">
    <source>
        <dbReference type="SMART" id="SM00738"/>
    </source>
</evidence>
<keyword evidence="3 5" id="KW-0805">Transcription regulation</keyword>
<dbReference type="FunFam" id="2.30.30.30:FF:000002">
    <property type="entry name" value="Transcription termination/antitermination factor NusG"/>
    <property type="match status" value="1"/>
</dbReference>
<gene>
    <name evidence="8" type="ORF">GGE12_004838</name>
</gene>
<evidence type="ECO:0000256" key="5">
    <source>
        <dbReference type="RuleBase" id="RU000538"/>
    </source>
</evidence>
<dbReference type="PANTHER" id="PTHR30265:SF4">
    <property type="entry name" value="KOW MOTIF FAMILY PROTEIN, EXPRESSED"/>
    <property type="match status" value="1"/>
</dbReference>
<name>A0A7W6WGJ1_9HYPH</name>
<dbReference type="CDD" id="cd08000">
    <property type="entry name" value="NGN"/>
    <property type="match status" value="1"/>
</dbReference>
<dbReference type="GO" id="GO:0006354">
    <property type="term" value="P:DNA-templated transcription elongation"/>
    <property type="evidence" value="ECO:0007669"/>
    <property type="project" value="InterPro"/>
</dbReference>
<dbReference type="EMBL" id="JACIGM010000011">
    <property type="protein sequence ID" value="MBB4277040.1"/>
    <property type="molecule type" value="Genomic_DNA"/>
</dbReference>
<dbReference type="Gene3D" id="2.30.30.30">
    <property type="match status" value="1"/>
</dbReference>
<dbReference type="PRINTS" id="PR00338">
    <property type="entry name" value="NUSGTNSCPFCT"/>
</dbReference>
<comment type="similarity">
    <text evidence="5">Belongs to the NusG family.</text>
</comment>
<evidence type="ECO:0000313" key="9">
    <source>
        <dbReference type="Proteomes" id="UP000533641"/>
    </source>
</evidence>
<dbReference type="CDD" id="cd06091">
    <property type="entry name" value="KOW_NusG"/>
    <property type="match status" value="1"/>
</dbReference>
<comment type="function">
    <text evidence="5">Participates in transcription elongation, termination and antitermination.</text>
</comment>
<reference evidence="8 9" key="1">
    <citation type="submission" date="2020-08" db="EMBL/GenBank/DDBJ databases">
        <title>Genomic Encyclopedia of Type Strains, Phase IV (KMG-V): Genome sequencing to study the core and pangenomes of soil and plant-associated prokaryotes.</title>
        <authorList>
            <person name="Whitman W."/>
        </authorList>
    </citation>
    <scope>NUCLEOTIDE SEQUENCE [LARGE SCALE GENOMIC DNA]</scope>
    <source>
        <strain evidence="8 9">SEMIA 402</strain>
    </source>
</reference>
<dbReference type="Proteomes" id="UP000533641">
    <property type="component" value="Unassembled WGS sequence"/>
</dbReference>
<dbReference type="RefSeq" id="WP_183927674.1">
    <property type="nucleotide sequence ID" value="NZ_JACIGM010000011.1"/>
</dbReference>
<dbReference type="PANTHER" id="PTHR30265">
    <property type="entry name" value="RHO-INTERACTING TRANSCRIPTION TERMINATION FACTOR NUSG"/>
    <property type="match status" value="1"/>
</dbReference>
<feature type="domain" description="KOW" evidence="7">
    <location>
        <begin position="168"/>
        <end position="195"/>
    </location>
</feature>
<evidence type="ECO:0000256" key="3">
    <source>
        <dbReference type="ARBA" id="ARBA00023015"/>
    </source>
</evidence>
<feature type="domain" description="NusG-like N-terminal" evidence="6">
    <location>
        <begin position="53"/>
        <end position="154"/>
    </location>
</feature>
<dbReference type="InterPro" id="IPR015869">
    <property type="entry name" value="Transcrpt_antiterm_NusG_bac_CS"/>
</dbReference>
<dbReference type="InterPro" id="IPR005824">
    <property type="entry name" value="KOW"/>
</dbReference>
<proteinExistence type="inferred from homology"/>
<dbReference type="GO" id="GO:0006353">
    <property type="term" value="P:DNA-templated transcription termination"/>
    <property type="evidence" value="ECO:0007669"/>
    <property type="project" value="UniProtKB-KW"/>
</dbReference>
<dbReference type="InterPro" id="IPR014722">
    <property type="entry name" value="Rib_uL2_dom2"/>
</dbReference>